<dbReference type="Pfam" id="PF00010">
    <property type="entry name" value="HLH"/>
    <property type="match status" value="1"/>
</dbReference>
<feature type="domain" description="BHLH" evidence="6">
    <location>
        <begin position="1"/>
        <end position="40"/>
    </location>
</feature>
<accession>A0ABC9XWE6</accession>
<dbReference type="PANTHER" id="PTHR22762:SF133">
    <property type="entry name" value="P-TYPE DOMAIN-CONTAINING PROTEIN"/>
    <property type="match status" value="1"/>
</dbReference>
<keyword evidence="4" id="KW-0326">Glycosidase</keyword>
<evidence type="ECO:0000256" key="3">
    <source>
        <dbReference type="ARBA" id="ARBA00041343"/>
    </source>
</evidence>
<evidence type="ECO:0000259" key="8">
    <source>
        <dbReference type="Pfam" id="PF13802"/>
    </source>
</evidence>
<keyword evidence="4" id="KW-0378">Hydrolase</keyword>
<dbReference type="Pfam" id="PF01055">
    <property type="entry name" value="Glyco_hydro_31_2nd"/>
    <property type="match status" value="1"/>
</dbReference>
<dbReference type="Gene3D" id="3.20.20.80">
    <property type="entry name" value="Glycosidases"/>
    <property type="match status" value="1"/>
</dbReference>
<dbReference type="InterPro" id="IPR036638">
    <property type="entry name" value="HLH_DNA-bd_sf"/>
</dbReference>
<keyword evidence="5" id="KW-0812">Transmembrane</keyword>
<dbReference type="EMBL" id="BAAFJT010000030">
    <property type="protein sequence ID" value="GAB0201262.1"/>
    <property type="molecule type" value="Genomic_DNA"/>
</dbReference>
<keyword evidence="10" id="KW-1185">Reference proteome</keyword>
<gene>
    <name evidence="9" type="ORF">GRJ2_002591800</name>
</gene>
<keyword evidence="2" id="KW-0325">Glycoprotein</keyword>
<reference evidence="9 10" key="1">
    <citation type="submission" date="2024-06" db="EMBL/GenBank/DDBJ databases">
        <title>The draft genome of Grus japonensis, version 3.</title>
        <authorList>
            <person name="Nabeshima K."/>
            <person name="Suzuki S."/>
            <person name="Onuma M."/>
        </authorList>
    </citation>
    <scope>NUCLEOTIDE SEQUENCE [LARGE SCALE GENOMIC DNA]</scope>
    <source>
        <strain evidence="9 10">451A</strain>
    </source>
</reference>
<dbReference type="InterPro" id="IPR011013">
    <property type="entry name" value="Gal_mutarotase_sf_dom"/>
</dbReference>
<evidence type="ECO:0000256" key="5">
    <source>
        <dbReference type="SAM" id="Phobius"/>
    </source>
</evidence>
<dbReference type="InterPro" id="IPR011598">
    <property type="entry name" value="bHLH_dom"/>
</dbReference>
<feature type="domain" description="Glycoside hydrolase family 31 N-terminal" evidence="8">
    <location>
        <begin position="99"/>
        <end position="248"/>
    </location>
</feature>
<dbReference type="InterPro" id="IPR030458">
    <property type="entry name" value="Glyco_hydro_31_AS"/>
</dbReference>
<feature type="domain" description="Glycoside hydrolase family 31 TIM barrel" evidence="7">
    <location>
        <begin position="285"/>
        <end position="532"/>
    </location>
</feature>
<evidence type="ECO:0000259" key="7">
    <source>
        <dbReference type="Pfam" id="PF01055"/>
    </source>
</evidence>
<dbReference type="AlphaFoldDB" id="A0ABC9XWE6"/>
<evidence type="ECO:0000313" key="9">
    <source>
        <dbReference type="EMBL" id="GAB0201262.1"/>
    </source>
</evidence>
<evidence type="ECO:0000256" key="2">
    <source>
        <dbReference type="ARBA" id="ARBA00023180"/>
    </source>
</evidence>
<keyword evidence="5" id="KW-1133">Transmembrane helix</keyword>
<dbReference type="FunFam" id="2.60.40.1760:FF:000001">
    <property type="entry name" value="Maltase-glucoamylase, intestinal"/>
    <property type="match status" value="1"/>
</dbReference>
<evidence type="ECO:0000256" key="4">
    <source>
        <dbReference type="RuleBase" id="RU361185"/>
    </source>
</evidence>
<keyword evidence="5" id="KW-0472">Membrane</keyword>
<dbReference type="Gene3D" id="2.60.40.1760">
    <property type="entry name" value="glycosyl hydrolase (family 31)"/>
    <property type="match status" value="1"/>
</dbReference>
<dbReference type="CDD" id="cd14752">
    <property type="entry name" value="GH31_N"/>
    <property type="match status" value="1"/>
</dbReference>
<feature type="transmembrane region" description="Helical" evidence="5">
    <location>
        <begin position="38"/>
        <end position="59"/>
    </location>
</feature>
<dbReference type="PANTHER" id="PTHR22762">
    <property type="entry name" value="ALPHA-GLUCOSIDASE"/>
    <property type="match status" value="1"/>
</dbReference>
<proteinExistence type="inferred from homology"/>
<comment type="similarity">
    <text evidence="1 4">Belongs to the glycosyl hydrolase 31 family.</text>
</comment>
<dbReference type="InterPro" id="IPR000322">
    <property type="entry name" value="Glyco_hydro_31_TIM"/>
</dbReference>
<dbReference type="Gene3D" id="4.10.280.10">
    <property type="entry name" value="Helix-loop-helix DNA-binding domain"/>
    <property type="match status" value="1"/>
</dbReference>
<dbReference type="SUPFAM" id="SSF51445">
    <property type="entry name" value="(Trans)glycosidases"/>
    <property type="match status" value="1"/>
</dbReference>
<comment type="caution">
    <text evidence="9">The sequence shown here is derived from an EMBL/GenBank/DDBJ whole genome shotgun (WGS) entry which is preliminary data.</text>
</comment>
<dbReference type="InterPro" id="IPR017853">
    <property type="entry name" value="GH"/>
</dbReference>
<evidence type="ECO:0000313" key="10">
    <source>
        <dbReference type="Proteomes" id="UP001623348"/>
    </source>
</evidence>
<dbReference type="SUPFAM" id="SSF74650">
    <property type="entry name" value="Galactose mutarotase-like"/>
    <property type="match status" value="1"/>
</dbReference>
<dbReference type="Proteomes" id="UP001623348">
    <property type="component" value="Unassembled WGS sequence"/>
</dbReference>
<protein>
    <recommendedName>
        <fullName evidence="3">Maltase</fullName>
    </recommendedName>
</protein>
<dbReference type="InterPro" id="IPR025887">
    <property type="entry name" value="Glyco_hydro_31_N_dom"/>
</dbReference>
<name>A0ABC9XWE6_GRUJA</name>
<sequence length="532" mass="60595">MEKRRRDRMNRSLDRLRLLLLAATCDEMERKKFSKLEIIFIVLFCLVVAVACVLIGILATRETVTESSRFQATLTRLSSPSLFGNDVDTVLLTAEHQTPNRFRFKLTDPKTQRFEVPHEHVTSFSGPAASNLKYKVSVQQNPFGIKVTRASNDKVLFDTTVGPLVYAEQFLQLSIKLPSSNIYGVGEHVHKQYRHDVNWKTWPMFSRDVAPSGNTDNLYGVHTFFLCLEDNTGASFGVFLMNSNAMEFALQPAPAATYRTIGGILDFYVFLGDTPEQVVQEYVKDVQYTDIDYMEARKDFTYDKVKFKDLPSFQTYMHDHGQKYIIILDPAISTEALADGSPYQAYERGQSKKVWVNESDGVTPLVGEVWPGRTVFPDFTNPDCTSWWVEECKIFYNQVPYDGIWIDMNEVASFVQGSSNGCEQNDLNYPPFTPHIVDRLLFSKTLCMDAVQKWGRQYDIHNLYGYSMTLSTQRAIEDLFPGKRSFLLSRSTFAGSGKYTGHWLGDNAATWGHIKWAIPGMLEFGLFGIPYV</sequence>
<dbReference type="PROSITE" id="PS00129">
    <property type="entry name" value="GLYCOSYL_HYDROL_F31_1"/>
    <property type="match status" value="1"/>
</dbReference>
<evidence type="ECO:0000256" key="1">
    <source>
        <dbReference type="ARBA" id="ARBA00007806"/>
    </source>
</evidence>
<organism evidence="9 10">
    <name type="scientific">Grus japonensis</name>
    <name type="common">Japanese crane</name>
    <name type="synonym">Red-crowned crane</name>
    <dbReference type="NCBI Taxonomy" id="30415"/>
    <lineage>
        <taxon>Eukaryota</taxon>
        <taxon>Metazoa</taxon>
        <taxon>Chordata</taxon>
        <taxon>Craniata</taxon>
        <taxon>Vertebrata</taxon>
        <taxon>Euteleostomi</taxon>
        <taxon>Archelosauria</taxon>
        <taxon>Archosauria</taxon>
        <taxon>Dinosauria</taxon>
        <taxon>Saurischia</taxon>
        <taxon>Theropoda</taxon>
        <taxon>Coelurosauria</taxon>
        <taxon>Aves</taxon>
        <taxon>Neognathae</taxon>
        <taxon>Neoaves</taxon>
        <taxon>Gruiformes</taxon>
        <taxon>Gruidae</taxon>
        <taxon>Grus</taxon>
    </lineage>
</organism>
<evidence type="ECO:0000259" key="6">
    <source>
        <dbReference type="Pfam" id="PF00010"/>
    </source>
</evidence>
<dbReference type="GO" id="GO:0090599">
    <property type="term" value="F:alpha-glucosidase activity"/>
    <property type="evidence" value="ECO:0007669"/>
    <property type="project" value="UniProtKB-ARBA"/>
</dbReference>
<dbReference type="Pfam" id="PF13802">
    <property type="entry name" value="Gal_mutarotas_2"/>
    <property type="match status" value="1"/>
</dbReference>